<dbReference type="Proteomes" id="UP000233469">
    <property type="component" value="Unassembled WGS sequence"/>
</dbReference>
<organism evidence="1 2">
    <name type="scientific">Rhizophagus irregularis</name>
    <dbReference type="NCBI Taxonomy" id="588596"/>
    <lineage>
        <taxon>Eukaryota</taxon>
        <taxon>Fungi</taxon>
        <taxon>Fungi incertae sedis</taxon>
        <taxon>Mucoromycota</taxon>
        <taxon>Glomeromycotina</taxon>
        <taxon>Glomeromycetes</taxon>
        <taxon>Glomerales</taxon>
        <taxon>Glomeraceae</taxon>
        <taxon>Rhizophagus</taxon>
    </lineage>
</organism>
<evidence type="ECO:0000313" key="1">
    <source>
        <dbReference type="EMBL" id="PKK78956.1"/>
    </source>
</evidence>
<dbReference type="VEuPathDB" id="FungiDB:FUN_019026"/>
<sequence>MSSIDNKPTDNFNRSLKSLIFSSRTSKFFQHRLTSYNNNNLKNVKINLPLKENENNNNNNNNNNDKKISIITKDDVIYPIINDKEKIKDNIDDKKQIFNKISTKNSPLQEEI</sequence>
<dbReference type="AlphaFoldDB" id="A0A2N1NYJ9"/>
<proteinExistence type="predicted"/>
<dbReference type="VEuPathDB" id="FungiDB:RhiirFUN_015499"/>
<comment type="caution">
    <text evidence="1">The sequence shown here is derived from an EMBL/GenBank/DDBJ whole genome shotgun (WGS) entry which is preliminary data.</text>
</comment>
<evidence type="ECO:0000313" key="2">
    <source>
        <dbReference type="Proteomes" id="UP000233469"/>
    </source>
</evidence>
<gene>
    <name evidence="1" type="ORF">RhiirC2_728373</name>
</gene>
<dbReference type="EMBL" id="LLXL01000062">
    <property type="protein sequence ID" value="PKK78956.1"/>
    <property type="molecule type" value="Genomic_DNA"/>
</dbReference>
<dbReference type="VEuPathDB" id="FungiDB:RhiirA1_407270"/>
<reference evidence="1 2" key="2">
    <citation type="submission" date="2017-10" db="EMBL/GenBank/DDBJ databases">
        <title>Extensive intraspecific genome diversity in a model arbuscular mycorrhizal fungus.</title>
        <authorList>
            <person name="Chen E.C.H."/>
            <person name="Morin E."/>
            <person name="Baudet D."/>
            <person name="Noel J."/>
            <person name="Ndikumana S."/>
            <person name="Charron P."/>
            <person name="St-Onge C."/>
            <person name="Giorgi J."/>
            <person name="Grigoriev I.V."/>
            <person name="Roux C."/>
            <person name="Martin F.M."/>
            <person name="Corradi N."/>
        </authorList>
    </citation>
    <scope>NUCLEOTIDE SEQUENCE [LARGE SCALE GENOMIC DNA]</scope>
    <source>
        <strain evidence="1 2">C2</strain>
    </source>
</reference>
<protein>
    <submittedName>
        <fullName evidence="1">Uncharacterized protein</fullName>
    </submittedName>
</protein>
<accession>A0A2N1NYJ9</accession>
<feature type="non-terminal residue" evidence="1">
    <location>
        <position position="112"/>
    </location>
</feature>
<reference evidence="1 2" key="1">
    <citation type="submission" date="2016-04" db="EMBL/GenBank/DDBJ databases">
        <title>Genome analyses suggest a sexual origin of heterokaryosis in a supposedly ancient asexual fungus.</title>
        <authorList>
            <person name="Ropars J."/>
            <person name="Sedzielewska K."/>
            <person name="Noel J."/>
            <person name="Charron P."/>
            <person name="Farinelli L."/>
            <person name="Marton T."/>
            <person name="Kruger M."/>
            <person name="Pelin A."/>
            <person name="Brachmann A."/>
            <person name="Corradi N."/>
        </authorList>
    </citation>
    <scope>NUCLEOTIDE SEQUENCE [LARGE SCALE GENOMIC DNA]</scope>
    <source>
        <strain evidence="1 2">C2</strain>
    </source>
</reference>
<name>A0A2N1NYJ9_9GLOM</name>